<name>A0A6C0CMD1_9ZZZZ</name>
<feature type="compositionally biased region" description="Polar residues" evidence="1">
    <location>
        <begin position="21"/>
        <end position="30"/>
    </location>
</feature>
<feature type="compositionally biased region" description="Low complexity" evidence="1">
    <location>
        <begin position="55"/>
        <end position="65"/>
    </location>
</feature>
<dbReference type="AlphaFoldDB" id="A0A6C0CMD1"/>
<feature type="compositionally biased region" description="Acidic residues" evidence="1">
    <location>
        <begin position="66"/>
        <end position="92"/>
    </location>
</feature>
<sequence>MESIHKQAIILLEEIEKSKKNSTTESNTEQNDSDDYSFTEEINNNYSYNGDESESMSSNNTSSYSSDEESNTFEGSDSYDIDESSDDQEIVSDNEKEYVESTDSSAVESESESESESERQLSSETSDSSQISNNINIKKIPSRSQPIKHLFNDVLFYHLPDYKNTLNINESTNEIIFSLHIYVLCNNTYGEPYMICLMEYDPIGKLYKMPTIVYDVPSSTSKEDHMKMIRNKSFEYLFPLFNLDPDVIDENIFSHCDHAFQGYHYSSDSNKGIIGLNVDKFLSYLNEKSDAVTLSQYFNNLENINSIPKYNWVGIYEILELKKSYTIPIEPDTIELFSNNTWMYSIVNDDNESTEIPKVLFMTDTTKEEEFYFFTHDVPDNTFKTPRYIVYPSVNSKKDGNEIFGAFQINLFREL</sequence>
<feature type="compositionally biased region" description="Low complexity" evidence="1">
    <location>
        <begin position="122"/>
        <end position="137"/>
    </location>
</feature>
<accession>A0A6C0CMD1</accession>
<reference evidence="2" key="1">
    <citation type="journal article" date="2020" name="Nature">
        <title>Giant virus diversity and host interactions through global metagenomics.</title>
        <authorList>
            <person name="Schulz F."/>
            <person name="Roux S."/>
            <person name="Paez-Espino D."/>
            <person name="Jungbluth S."/>
            <person name="Walsh D.A."/>
            <person name="Denef V.J."/>
            <person name="McMahon K.D."/>
            <person name="Konstantinidis K.T."/>
            <person name="Eloe-Fadrosh E.A."/>
            <person name="Kyrpides N.C."/>
            <person name="Woyke T."/>
        </authorList>
    </citation>
    <scope>NUCLEOTIDE SEQUENCE</scope>
    <source>
        <strain evidence="2">GVMAG-M-3300021375-17</strain>
    </source>
</reference>
<organism evidence="2">
    <name type="scientific">viral metagenome</name>
    <dbReference type="NCBI Taxonomy" id="1070528"/>
    <lineage>
        <taxon>unclassified sequences</taxon>
        <taxon>metagenomes</taxon>
        <taxon>organismal metagenomes</taxon>
    </lineage>
</organism>
<evidence type="ECO:0000313" key="2">
    <source>
        <dbReference type="EMBL" id="QHT05387.1"/>
    </source>
</evidence>
<evidence type="ECO:0000256" key="1">
    <source>
        <dbReference type="SAM" id="MobiDB-lite"/>
    </source>
</evidence>
<dbReference type="EMBL" id="MN739453">
    <property type="protein sequence ID" value="QHT05387.1"/>
    <property type="molecule type" value="Genomic_DNA"/>
</dbReference>
<feature type="compositionally biased region" description="Polar residues" evidence="1">
    <location>
        <begin position="40"/>
        <end position="50"/>
    </location>
</feature>
<feature type="region of interest" description="Disordered" evidence="1">
    <location>
        <begin position="15"/>
        <end position="137"/>
    </location>
</feature>
<protein>
    <submittedName>
        <fullName evidence="2">Uncharacterized protein</fullName>
    </submittedName>
</protein>
<proteinExistence type="predicted"/>